<gene>
    <name evidence="3" type="ORF">NVS89_15050</name>
</gene>
<dbReference type="InterPro" id="IPR002656">
    <property type="entry name" value="Acyl_transf_3_dom"/>
</dbReference>
<dbReference type="PANTHER" id="PTHR23028">
    <property type="entry name" value="ACETYLTRANSFERASE"/>
    <property type="match status" value="1"/>
</dbReference>
<dbReference type="PANTHER" id="PTHR23028:SF131">
    <property type="entry name" value="BLR2367 PROTEIN"/>
    <property type="match status" value="1"/>
</dbReference>
<dbReference type="GO" id="GO:0016747">
    <property type="term" value="F:acyltransferase activity, transferring groups other than amino-acyl groups"/>
    <property type="evidence" value="ECO:0007669"/>
    <property type="project" value="InterPro"/>
</dbReference>
<evidence type="ECO:0000256" key="1">
    <source>
        <dbReference type="SAM" id="Phobius"/>
    </source>
</evidence>
<dbReference type="Proteomes" id="UP001151088">
    <property type="component" value="Unassembled WGS sequence"/>
</dbReference>
<evidence type="ECO:0000259" key="2">
    <source>
        <dbReference type="Pfam" id="PF01757"/>
    </source>
</evidence>
<feature type="transmembrane region" description="Helical" evidence="1">
    <location>
        <begin position="187"/>
        <end position="206"/>
    </location>
</feature>
<comment type="caution">
    <text evidence="3">The sequence shown here is derived from an EMBL/GenBank/DDBJ whole genome shotgun (WGS) entry which is preliminary data.</text>
</comment>
<dbReference type="Pfam" id="PF01757">
    <property type="entry name" value="Acyl_transf_3"/>
    <property type="match status" value="1"/>
</dbReference>
<feature type="transmembrane region" description="Helical" evidence="1">
    <location>
        <begin position="67"/>
        <end position="86"/>
    </location>
</feature>
<keyword evidence="3" id="KW-0808">Transferase</keyword>
<feature type="transmembrane region" description="Helical" evidence="1">
    <location>
        <begin position="213"/>
        <end position="231"/>
    </location>
</feature>
<name>A0A9X2PD01_9HYPH</name>
<proteinExistence type="predicted"/>
<keyword evidence="3" id="KW-0012">Acyltransferase</keyword>
<keyword evidence="1" id="KW-0472">Membrane</keyword>
<accession>A0A9X2PD01</accession>
<dbReference type="InterPro" id="IPR050879">
    <property type="entry name" value="Acyltransferase_3"/>
</dbReference>
<keyword evidence="1" id="KW-0812">Transmembrane</keyword>
<dbReference type="GO" id="GO:0016020">
    <property type="term" value="C:membrane"/>
    <property type="evidence" value="ECO:0007669"/>
    <property type="project" value="TreeGrafter"/>
</dbReference>
<keyword evidence="1" id="KW-1133">Transmembrane helix</keyword>
<sequence>MRFFAAAGIVFLHIGGRYGVPKVDVPLANGVMLFFVLSGFILTYVYAEVEGADELKRFYLARFARVWPLHLATFLAAVVFAVNASFPSHAVTATVSALNLALLQSWVPTASVAYSFNSVSWSLSNELFFYALFPLLRRNLARSWHWKLLLSLFCGLLVAWSMVVFELPMSGEPTQVTTETLAISSPLSHLFQFVIGMCCCLVWLRIRHLLPTSLVPASLLEIGLVLFGWWLGYHVTEIRGFGLLFGERAELWMNFTNGLVPAVAALIIVLASGNGIVGRFLASRPLVFLGEISYAIYMSHFVILIVLLRDFDGLASWPWWLALVSYLGLTLLVSTLLFLFVEKPLRNFITGRRHATS</sequence>
<feature type="domain" description="Acyltransferase 3" evidence="2">
    <location>
        <begin position="1"/>
        <end position="338"/>
    </location>
</feature>
<evidence type="ECO:0000313" key="3">
    <source>
        <dbReference type="EMBL" id="MCS0496421.1"/>
    </source>
</evidence>
<feature type="transmembrane region" description="Helical" evidence="1">
    <location>
        <begin position="251"/>
        <end position="273"/>
    </location>
</feature>
<reference evidence="3" key="1">
    <citation type="submission" date="2022-08" db="EMBL/GenBank/DDBJ databases">
        <authorList>
            <person name="Li F."/>
        </authorList>
    </citation>
    <scope>NUCLEOTIDE SEQUENCE</scope>
    <source>
        <strain evidence="3">MQZ15Z-1</strain>
    </source>
</reference>
<feature type="transmembrane region" description="Helical" evidence="1">
    <location>
        <begin position="148"/>
        <end position="167"/>
    </location>
</feature>
<protein>
    <submittedName>
        <fullName evidence="3">Acyltransferase</fullName>
    </submittedName>
</protein>
<dbReference type="EMBL" id="JANTHZ010000006">
    <property type="protein sequence ID" value="MCS0496421.1"/>
    <property type="molecule type" value="Genomic_DNA"/>
</dbReference>
<feature type="transmembrane region" description="Helical" evidence="1">
    <location>
        <begin position="319"/>
        <end position="341"/>
    </location>
</feature>
<keyword evidence="4" id="KW-1185">Reference proteome</keyword>
<evidence type="ECO:0000313" key="4">
    <source>
        <dbReference type="Proteomes" id="UP001151088"/>
    </source>
</evidence>
<feature type="transmembrane region" description="Helical" evidence="1">
    <location>
        <begin position="285"/>
        <end position="307"/>
    </location>
</feature>
<dbReference type="AlphaFoldDB" id="A0A9X2PD01"/>
<organism evidence="3 4">
    <name type="scientific">Ancylobacter mangrovi</name>
    <dbReference type="NCBI Taxonomy" id="2972472"/>
    <lineage>
        <taxon>Bacteria</taxon>
        <taxon>Pseudomonadati</taxon>
        <taxon>Pseudomonadota</taxon>
        <taxon>Alphaproteobacteria</taxon>
        <taxon>Hyphomicrobiales</taxon>
        <taxon>Xanthobacteraceae</taxon>
        <taxon>Ancylobacter</taxon>
    </lineage>
</organism>
<feature type="transmembrane region" description="Helical" evidence="1">
    <location>
        <begin position="29"/>
        <end position="47"/>
    </location>
</feature>
<dbReference type="GO" id="GO:0000271">
    <property type="term" value="P:polysaccharide biosynthetic process"/>
    <property type="evidence" value="ECO:0007669"/>
    <property type="project" value="TreeGrafter"/>
</dbReference>